<sequence>MFWYVFWVVGLALPCHASFLPNTHHPRNTPSVRSCEQRRGKGNETLSFFSRLFACFLLSFSFTLPASRHTPGLLAGPSSAHDVYPSICPPAAVLAIPEKGQERTAEQHRTERDVFAVRGHRGR</sequence>
<reference evidence="2 3" key="1">
    <citation type="submission" date="2024-04" db="EMBL/GenBank/DDBJ databases">
        <title>Phyllosticta paracitricarpa is synonymous to the EU quarantine fungus P. citricarpa based on phylogenomic analyses.</title>
        <authorList>
            <consortium name="Lawrence Berkeley National Laboratory"/>
            <person name="Van ingen-buijs V.A."/>
            <person name="Van westerhoven A.C."/>
            <person name="Haridas S."/>
            <person name="Skiadas P."/>
            <person name="Martin F."/>
            <person name="Groenewald J.Z."/>
            <person name="Crous P.W."/>
            <person name="Seidl M.F."/>
        </authorList>
    </citation>
    <scope>NUCLEOTIDE SEQUENCE [LARGE SCALE GENOMIC DNA]</scope>
    <source>
        <strain evidence="2 3">CPC 17464</strain>
    </source>
</reference>
<comment type="caution">
    <text evidence="2">The sequence shown here is derived from an EMBL/GenBank/DDBJ whole genome shotgun (WGS) entry which is preliminary data.</text>
</comment>
<keyword evidence="1" id="KW-0732">Signal</keyword>
<evidence type="ECO:0000256" key="1">
    <source>
        <dbReference type="SAM" id="SignalP"/>
    </source>
</evidence>
<evidence type="ECO:0000313" key="3">
    <source>
        <dbReference type="Proteomes" id="UP001360953"/>
    </source>
</evidence>
<feature type="chain" id="PRO_5046026763" description="Secreted protein" evidence="1">
    <location>
        <begin position="18"/>
        <end position="123"/>
    </location>
</feature>
<dbReference type="Proteomes" id="UP001360953">
    <property type="component" value="Unassembled WGS sequence"/>
</dbReference>
<feature type="signal peptide" evidence="1">
    <location>
        <begin position="1"/>
        <end position="17"/>
    </location>
</feature>
<protein>
    <recommendedName>
        <fullName evidence="4">Secreted protein</fullName>
    </recommendedName>
</protein>
<proteinExistence type="predicted"/>
<evidence type="ECO:0008006" key="4">
    <source>
        <dbReference type="Google" id="ProtNLM"/>
    </source>
</evidence>
<evidence type="ECO:0000313" key="2">
    <source>
        <dbReference type="EMBL" id="KAK7538807.1"/>
    </source>
</evidence>
<dbReference type="EMBL" id="JBBPEH010000005">
    <property type="protein sequence ID" value="KAK7538807.1"/>
    <property type="molecule type" value="Genomic_DNA"/>
</dbReference>
<keyword evidence="3" id="KW-1185">Reference proteome</keyword>
<organism evidence="2 3">
    <name type="scientific">Phyllosticta citribraziliensis</name>
    <dbReference type="NCBI Taxonomy" id="989973"/>
    <lineage>
        <taxon>Eukaryota</taxon>
        <taxon>Fungi</taxon>
        <taxon>Dikarya</taxon>
        <taxon>Ascomycota</taxon>
        <taxon>Pezizomycotina</taxon>
        <taxon>Dothideomycetes</taxon>
        <taxon>Dothideomycetes incertae sedis</taxon>
        <taxon>Botryosphaeriales</taxon>
        <taxon>Phyllostictaceae</taxon>
        <taxon>Phyllosticta</taxon>
    </lineage>
</organism>
<gene>
    <name evidence="2" type="ORF">J3D65DRAFT_623194</name>
</gene>
<name>A0ABR1LUG4_9PEZI</name>
<dbReference type="GeneID" id="92033043"/>
<dbReference type="RefSeq" id="XP_066656494.1">
    <property type="nucleotide sequence ID" value="XM_066800137.1"/>
</dbReference>
<accession>A0ABR1LUG4</accession>